<evidence type="ECO:0000313" key="8">
    <source>
        <dbReference type="EMBL" id="GLC61744.1"/>
    </source>
</evidence>
<dbReference type="SUPFAM" id="SSF55729">
    <property type="entry name" value="Acyl-CoA N-acyltransferases (Nat)"/>
    <property type="match status" value="2"/>
</dbReference>
<feature type="compositionally biased region" description="Low complexity" evidence="6">
    <location>
        <begin position="18"/>
        <end position="31"/>
    </location>
</feature>
<feature type="compositionally biased region" description="Low complexity" evidence="6">
    <location>
        <begin position="503"/>
        <end position="536"/>
    </location>
</feature>
<feature type="region of interest" description="Disordered" evidence="6">
    <location>
        <begin position="1"/>
        <end position="31"/>
    </location>
</feature>
<feature type="domain" description="Histone acetyl transferase HAT1 N-terminal" evidence="7">
    <location>
        <begin position="73"/>
        <end position="255"/>
    </location>
</feature>
<evidence type="ECO:0000256" key="5">
    <source>
        <dbReference type="ARBA" id="ARBA00048017"/>
    </source>
</evidence>
<dbReference type="InterPro" id="IPR019467">
    <property type="entry name" value="Hat1_N"/>
</dbReference>
<dbReference type="EC" id="2.3.1.48" evidence="2"/>
<feature type="compositionally biased region" description="Low complexity" evidence="6">
    <location>
        <begin position="399"/>
        <end position="435"/>
    </location>
</feature>
<keyword evidence="4" id="KW-0012">Acyltransferase</keyword>
<feature type="region of interest" description="Disordered" evidence="6">
    <location>
        <begin position="499"/>
        <end position="561"/>
    </location>
</feature>
<dbReference type="GO" id="GO:0000781">
    <property type="term" value="C:chromosome, telomeric region"/>
    <property type="evidence" value="ECO:0007669"/>
    <property type="project" value="GOC"/>
</dbReference>
<feature type="compositionally biased region" description="Gly residues" evidence="6">
    <location>
        <begin position="537"/>
        <end position="559"/>
    </location>
</feature>
<dbReference type="AlphaFoldDB" id="A0A9W6C0Y5"/>
<name>A0A9W6C0Y5_9CHLO</name>
<dbReference type="InterPro" id="IPR016181">
    <property type="entry name" value="Acyl_CoA_acyltransferase"/>
</dbReference>
<organism evidence="8 9">
    <name type="scientific">Pleodorina starrii</name>
    <dbReference type="NCBI Taxonomy" id="330485"/>
    <lineage>
        <taxon>Eukaryota</taxon>
        <taxon>Viridiplantae</taxon>
        <taxon>Chlorophyta</taxon>
        <taxon>core chlorophytes</taxon>
        <taxon>Chlorophyceae</taxon>
        <taxon>CS clade</taxon>
        <taxon>Chlamydomonadales</taxon>
        <taxon>Volvocaceae</taxon>
        <taxon>Pleodorina</taxon>
    </lineage>
</organism>
<keyword evidence="9" id="KW-1185">Reference proteome</keyword>
<evidence type="ECO:0000256" key="3">
    <source>
        <dbReference type="ARBA" id="ARBA00022679"/>
    </source>
</evidence>
<evidence type="ECO:0000259" key="7">
    <source>
        <dbReference type="Pfam" id="PF10394"/>
    </source>
</evidence>
<dbReference type="InterPro" id="IPR037113">
    <property type="entry name" value="Hat1_N_sf"/>
</dbReference>
<gene>
    <name evidence="8" type="primary">PLEST012161</name>
    <name evidence="8" type="ORF">PLESTB_001798300</name>
</gene>
<evidence type="ECO:0000256" key="2">
    <source>
        <dbReference type="ARBA" id="ARBA00013184"/>
    </source>
</evidence>
<dbReference type="Pfam" id="PF10394">
    <property type="entry name" value="Hat1_N"/>
    <property type="match status" value="1"/>
</dbReference>
<evidence type="ECO:0000256" key="4">
    <source>
        <dbReference type="ARBA" id="ARBA00023315"/>
    </source>
</evidence>
<sequence length="744" mass="77055">MGPDQEQPQAKRVRLSDAPQQPQAAAAAQHAAKPSACLVTASSSAAAAAPAAAPRAPSSSAAAAAATKPAAFIVDAHQAVQFRAVSSPDAEGIAAEVAAGGKPVSVEYLHQHFGDSEQIRGFSGLKITIWVHVRTYHVWVDISFEVKRPGADKLGPIFEGAFPAGYCRSQEEFVTVAAAAAASMPDLLALGDCVGTVQLPPTAYGITAAAAAPAGSAAAEGPVEVSVRRFQISTAPPEVKALHTRMEPLLLFTIDGAQFIETDDLQWELMLPVARARDGGCVVMGLTTLFNFFAYPASCRLRVSQVLVLSPWQGLGLGKALLKLSYDLARSRCCADLTVEDPTPNLQRVREKLEVEMLRGLDWVTQQARKCLDAAARGELRWPHWEPLREGGAAGAAGGPDQDQGQGGKETTQQQQQQQQQDREGQQAVAAAAAAEDVHVPGQDQGQGQQAPTGHPLLAAHAFFAALGAVPPPHLALPPSVETEATQAAEARWRQRLEKAEDAATAAAAVTEAPESSAEAPSVAAAPGPSGAAVTVAGGGSGSGSGSEESGGGGGGGGALAPSSSFVSAISRELKIHKGQIRIVWEALLWCEAGAGALSRPAVREALEQLISTRLESQHFSSVGRLAASKRLVETNRTTQATAPGADEAEKDVDFFMYRPAGRQGQGQGQAGGGAAAAAAAAAGESGGADEAAVATGRLNLTQVSADDKARRMSELLSERRQQLESLAAAFNAAHRRRQLAARC</sequence>
<evidence type="ECO:0000256" key="1">
    <source>
        <dbReference type="ARBA" id="ARBA00010543"/>
    </source>
</evidence>
<dbReference type="GO" id="GO:0005634">
    <property type="term" value="C:nucleus"/>
    <property type="evidence" value="ECO:0007669"/>
    <property type="project" value="InterPro"/>
</dbReference>
<comment type="similarity">
    <text evidence="1">Belongs to the HAT1 family.</text>
</comment>
<feature type="region of interest" description="Disordered" evidence="6">
    <location>
        <begin position="389"/>
        <end position="454"/>
    </location>
</feature>
<comment type="catalytic activity">
    <reaction evidence="5">
        <text>L-lysyl-[protein] + acetyl-CoA = N(6)-acetyl-L-lysyl-[protein] + CoA + H(+)</text>
        <dbReference type="Rhea" id="RHEA:45948"/>
        <dbReference type="Rhea" id="RHEA-COMP:9752"/>
        <dbReference type="Rhea" id="RHEA-COMP:10731"/>
        <dbReference type="ChEBI" id="CHEBI:15378"/>
        <dbReference type="ChEBI" id="CHEBI:29969"/>
        <dbReference type="ChEBI" id="CHEBI:57287"/>
        <dbReference type="ChEBI" id="CHEBI:57288"/>
        <dbReference type="ChEBI" id="CHEBI:61930"/>
        <dbReference type="EC" id="2.3.1.48"/>
    </reaction>
</comment>
<protein>
    <recommendedName>
        <fullName evidence="2">histone acetyltransferase</fullName>
        <ecNumber evidence="2">2.3.1.48</ecNumber>
    </recommendedName>
</protein>
<dbReference type="Gene3D" id="3.90.360.10">
    <property type="entry name" value="Histone acetyl transferase 1 (HAT1), N-terminal domain"/>
    <property type="match status" value="1"/>
</dbReference>
<keyword evidence="3" id="KW-0808">Transferase</keyword>
<dbReference type="EMBL" id="BRXU01000051">
    <property type="protein sequence ID" value="GLC61744.1"/>
    <property type="molecule type" value="Genomic_DNA"/>
</dbReference>
<feature type="compositionally biased region" description="Low complexity" evidence="6">
    <location>
        <begin position="442"/>
        <end position="454"/>
    </location>
</feature>
<dbReference type="GO" id="GO:0004402">
    <property type="term" value="F:histone acetyltransferase activity"/>
    <property type="evidence" value="ECO:0007669"/>
    <property type="project" value="InterPro"/>
</dbReference>
<accession>A0A9W6C0Y5</accession>
<dbReference type="InterPro" id="IPR017380">
    <property type="entry name" value="Hist_AcTrfase_B-typ_cat-su"/>
</dbReference>
<comment type="caution">
    <text evidence="8">The sequence shown here is derived from an EMBL/GenBank/DDBJ whole genome shotgun (WGS) entry which is preliminary data.</text>
</comment>
<dbReference type="Proteomes" id="UP001165080">
    <property type="component" value="Unassembled WGS sequence"/>
</dbReference>
<proteinExistence type="inferred from homology"/>
<reference evidence="8 9" key="1">
    <citation type="journal article" date="2023" name="Commun. Biol.">
        <title>Reorganization of the ancestral sex-determining regions during the evolution of trioecy in Pleodorina starrii.</title>
        <authorList>
            <person name="Takahashi K."/>
            <person name="Suzuki S."/>
            <person name="Kawai-Toyooka H."/>
            <person name="Yamamoto K."/>
            <person name="Hamaji T."/>
            <person name="Ootsuki R."/>
            <person name="Yamaguchi H."/>
            <person name="Kawachi M."/>
            <person name="Higashiyama T."/>
            <person name="Nozaki H."/>
        </authorList>
    </citation>
    <scope>NUCLEOTIDE SEQUENCE [LARGE SCALE GENOMIC DNA]</scope>
    <source>
        <strain evidence="8 9">NIES-4479</strain>
    </source>
</reference>
<evidence type="ECO:0000256" key="6">
    <source>
        <dbReference type="SAM" id="MobiDB-lite"/>
    </source>
</evidence>
<dbReference type="Gene3D" id="3.40.630.30">
    <property type="match status" value="1"/>
</dbReference>
<dbReference type="GO" id="GO:0031509">
    <property type="term" value="P:subtelomeric heterochromatin formation"/>
    <property type="evidence" value="ECO:0007669"/>
    <property type="project" value="InterPro"/>
</dbReference>
<evidence type="ECO:0000313" key="9">
    <source>
        <dbReference type="Proteomes" id="UP001165080"/>
    </source>
</evidence>
<dbReference type="PANTHER" id="PTHR12046">
    <property type="entry name" value="HISTONE ACETYLTRANSFERASE TYPE B CATALYTIC SUBUNIT"/>
    <property type="match status" value="1"/>
</dbReference>